<organism evidence="2 3">
    <name type="scientific">Trichoplusia ni</name>
    <name type="common">Cabbage looper</name>
    <dbReference type="NCBI Taxonomy" id="7111"/>
    <lineage>
        <taxon>Eukaryota</taxon>
        <taxon>Metazoa</taxon>
        <taxon>Ecdysozoa</taxon>
        <taxon>Arthropoda</taxon>
        <taxon>Hexapoda</taxon>
        <taxon>Insecta</taxon>
        <taxon>Pterygota</taxon>
        <taxon>Neoptera</taxon>
        <taxon>Endopterygota</taxon>
        <taxon>Lepidoptera</taxon>
        <taxon>Glossata</taxon>
        <taxon>Ditrysia</taxon>
        <taxon>Noctuoidea</taxon>
        <taxon>Noctuidae</taxon>
        <taxon>Plusiinae</taxon>
        <taxon>Trichoplusia</taxon>
    </lineage>
</organism>
<dbReference type="Proteomes" id="UP000322000">
    <property type="component" value="Chromosome 24"/>
</dbReference>
<dbReference type="AlphaFoldDB" id="A0A7E5WSV1"/>
<dbReference type="CTD" id="40839"/>
<evidence type="ECO:0000313" key="3">
    <source>
        <dbReference type="RefSeq" id="XP_026743372.1"/>
    </source>
</evidence>
<dbReference type="OrthoDB" id="7369590at2759"/>
<proteinExistence type="predicted"/>
<dbReference type="GeneID" id="113505064"/>
<feature type="compositionally biased region" description="Basic and acidic residues" evidence="1">
    <location>
        <begin position="196"/>
        <end position="241"/>
    </location>
</feature>
<evidence type="ECO:0000256" key="1">
    <source>
        <dbReference type="SAM" id="MobiDB-lite"/>
    </source>
</evidence>
<feature type="compositionally biased region" description="Basic residues" evidence="1">
    <location>
        <begin position="252"/>
        <end position="265"/>
    </location>
</feature>
<name>A0A7E5WSV1_TRINI</name>
<sequence>MLEEFFFPFQNGLHSSVFNRESLGIISQLLRKDSRDPLIVFVDTSKNIRTFEDDNFYGDSNSAGEVDESGEYNVNPEKVKEKYDAVLYNVLRTSNVITDASGDTTSYHYHKYDRKETKRKAIEKLIRDRCQAKVVCTEKCSAENTLRKRYCQKSCKAVFDHLVKCPPPGNEKKKKKPPPPPPKDSCGSDSCASKNSCDDDSCKPKDSCEDDSCKSKDSCDEDSCKPKNSCDEDSCKPKDSCEASDSCNQTTPKKKGKTCPPSWRK</sequence>
<feature type="region of interest" description="Disordered" evidence="1">
    <location>
        <begin position="168"/>
        <end position="265"/>
    </location>
</feature>
<accession>A0A7E5WSV1</accession>
<evidence type="ECO:0000313" key="2">
    <source>
        <dbReference type="Proteomes" id="UP000322000"/>
    </source>
</evidence>
<dbReference type="InParanoid" id="A0A7E5WSV1"/>
<reference evidence="3" key="1">
    <citation type="submission" date="2025-08" db="UniProtKB">
        <authorList>
            <consortium name="RefSeq"/>
        </authorList>
    </citation>
    <scope>IDENTIFICATION</scope>
</reference>
<protein>
    <submittedName>
        <fullName evidence="3">Uncharacterized protein LOC113505064</fullName>
    </submittedName>
</protein>
<dbReference type="RefSeq" id="XP_026743372.1">
    <property type="nucleotide sequence ID" value="XM_026887571.1"/>
</dbReference>
<dbReference type="KEGG" id="tnl:113505064"/>
<keyword evidence="2" id="KW-1185">Reference proteome</keyword>
<gene>
    <name evidence="3" type="primary">LOC113505064</name>
</gene>